<gene>
    <name evidence="2" type="ORF">SAMN05878282_11079</name>
</gene>
<evidence type="ECO:0000256" key="1">
    <source>
        <dbReference type="SAM" id="Coils"/>
    </source>
</evidence>
<dbReference type="AlphaFoldDB" id="A0A1N6WN24"/>
<accession>A0A1N6WN24</accession>
<feature type="coiled-coil region" evidence="1">
    <location>
        <begin position="129"/>
        <end position="161"/>
    </location>
</feature>
<sequence length="170" mass="19678">MNKQNEKQHFTSPKLFNKAELEALKKSAENKILSGYFDGFGWKYPAADLFSYTSYESLLAGVIQLTKEGREQFLDVVLRMPSHSYYEVMFFKPKAEIEKLISEAHKKAEEDYLAELEADKAEKTALLAKQLYEQNLAKERKAQEQKEHKAKEQAVKEAEEYVASLMKDNK</sequence>
<dbReference type="RefSeq" id="WP_076428811.1">
    <property type="nucleotide sequence ID" value="NZ_FTMP01000010.1"/>
</dbReference>
<proteinExistence type="predicted"/>
<keyword evidence="1" id="KW-0175">Coiled coil</keyword>
<dbReference type="Proteomes" id="UP000185841">
    <property type="component" value="Unassembled WGS sequence"/>
</dbReference>
<evidence type="ECO:0000313" key="2">
    <source>
        <dbReference type="EMBL" id="SIQ91422.1"/>
    </source>
</evidence>
<reference evidence="2 3" key="1">
    <citation type="submission" date="2017-01" db="EMBL/GenBank/DDBJ databases">
        <authorList>
            <person name="Mah S.A."/>
            <person name="Swanson W.J."/>
            <person name="Moy G.W."/>
            <person name="Vacquier V.D."/>
        </authorList>
    </citation>
    <scope>NUCLEOTIDE SEQUENCE [LARGE SCALE GENOMIC DNA]</scope>
    <source>
        <strain evidence="2 3">RU36E</strain>
    </source>
</reference>
<dbReference type="EMBL" id="FTMP01000010">
    <property type="protein sequence ID" value="SIQ91422.1"/>
    <property type="molecule type" value="Genomic_DNA"/>
</dbReference>
<protein>
    <submittedName>
        <fullName evidence="2">Uncharacterized protein</fullName>
    </submittedName>
</protein>
<organism evidence="2 3">
    <name type="scientific">Aquipseudomonas alcaligenes</name>
    <name type="common">Pseudomonas alcaligenes</name>
    <dbReference type="NCBI Taxonomy" id="43263"/>
    <lineage>
        <taxon>Bacteria</taxon>
        <taxon>Pseudomonadati</taxon>
        <taxon>Pseudomonadota</taxon>
        <taxon>Gammaproteobacteria</taxon>
        <taxon>Pseudomonadales</taxon>
        <taxon>Pseudomonadaceae</taxon>
        <taxon>Aquipseudomonas</taxon>
    </lineage>
</organism>
<evidence type="ECO:0000313" key="3">
    <source>
        <dbReference type="Proteomes" id="UP000185841"/>
    </source>
</evidence>
<name>A0A1N6WN24_AQUAC</name>